<dbReference type="AlphaFoldDB" id="X6ML28"/>
<keyword evidence="3" id="KW-1185">Reference proteome</keyword>
<feature type="compositionally biased region" description="Basic and acidic residues" evidence="1">
    <location>
        <begin position="408"/>
        <end position="419"/>
    </location>
</feature>
<evidence type="ECO:0000256" key="1">
    <source>
        <dbReference type="SAM" id="MobiDB-lite"/>
    </source>
</evidence>
<proteinExistence type="predicted"/>
<sequence>MHMQSANAVTRQPYLPHPNALLPGFHHVRAPPIYHHDYRMSVVSQINAAMHPSSRGTTDPSMLLPTQHHSQFHTAMAPANAAIATLYGEKAKPVQIGDPSSLVQLTTRANEECEKIITHATDTLSIAEKEKEKCLSEKTYEATIKEPEHQLTAQPFLQKPIENDSKEKDNTNLNANTITNNNNTLGVTSPFGIGDNVRSDLAVQTNKAEPSQMTQLPVMDNPKLDMRDIRKGHEEKKEGEEKEKPIHRENANVNANVNDITITHSMSKSCPALFQFEYARNSSRIWSQHNTPNRRRKKGKKDNELSGEYYASNAINGQEMETDNWKTNDISKHIAANNELEPETLFDAKDVTPNAGYLFGDNPNLDPREGLLGFDQESHIESASFGSSNDFSSAEWSDKPMHTNGNEHGNDENAKHNSDIADVSNSGDMTIEPTEEHSDNEIEDFVSLSDREMPFEDKEDEEIREPSMSPDISSSIQSPANESDKNKEDTTSSPPVQQQQQPTEANV</sequence>
<comment type="caution">
    <text evidence="2">The sequence shown here is derived from an EMBL/GenBank/DDBJ whole genome shotgun (WGS) entry which is preliminary data.</text>
</comment>
<name>X6ML28_RETFI</name>
<organism evidence="2 3">
    <name type="scientific">Reticulomyxa filosa</name>
    <dbReference type="NCBI Taxonomy" id="46433"/>
    <lineage>
        <taxon>Eukaryota</taxon>
        <taxon>Sar</taxon>
        <taxon>Rhizaria</taxon>
        <taxon>Retaria</taxon>
        <taxon>Foraminifera</taxon>
        <taxon>Monothalamids</taxon>
        <taxon>Reticulomyxidae</taxon>
        <taxon>Reticulomyxa</taxon>
    </lineage>
</organism>
<evidence type="ECO:0000313" key="2">
    <source>
        <dbReference type="EMBL" id="ETO14331.1"/>
    </source>
</evidence>
<evidence type="ECO:0000313" key="3">
    <source>
        <dbReference type="Proteomes" id="UP000023152"/>
    </source>
</evidence>
<feature type="region of interest" description="Disordered" evidence="1">
    <location>
        <begin position="383"/>
        <end position="507"/>
    </location>
</feature>
<feature type="compositionally biased region" description="Low complexity" evidence="1">
    <location>
        <begin position="491"/>
        <end position="507"/>
    </location>
</feature>
<feature type="compositionally biased region" description="Low complexity" evidence="1">
    <location>
        <begin position="466"/>
        <end position="479"/>
    </location>
</feature>
<feature type="compositionally biased region" description="Low complexity" evidence="1">
    <location>
        <begin position="383"/>
        <end position="394"/>
    </location>
</feature>
<reference evidence="2 3" key="1">
    <citation type="journal article" date="2013" name="Curr. Biol.">
        <title>The Genome of the Foraminiferan Reticulomyxa filosa.</title>
        <authorList>
            <person name="Glockner G."/>
            <person name="Hulsmann N."/>
            <person name="Schleicher M."/>
            <person name="Noegel A.A."/>
            <person name="Eichinger L."/>
            <person name="Gallinger C."/>
            <person name="Pawlowski J."/>
            <person name="Sierra R."/>
            <person name="Euteneuer U."/>
            <person name="Pillet L."/>
            <person name="Moustafa A."/>
            <person name="Platzer M."/>
            <person name="Groth M."/>
            <person name="Szafranski K."/>
            <person name="Schliwa M."/>
        </authorList>
    </citation>
    <scope>NUCLEOTIDE SEQUENCE [LARGE SCALE GENOMIC DNA]</scope>
</reference>
<protein>
    <submittedName>
        <fullName evidence="2">Uncharacterized protein</fullName>
    </submittedName>
</protein>
<accession>X6ML28</accession>
<gene>
    <name evidence="2" type="ORF">RFI_23037</name>
</gene>
<dbReference type="Proteomes" id="UP000023152">
    <property type="component" value="Unassembled WGS sequence"/>
</dbReference>
<dbReference type="EMBL" id="ASPP01020094">
    <property type="protein sequence ID" value="ETO14331.1"/>
    <property type="molecule type" value="Genomic_DNA"/>
</dbReference>